<sequence>MEDSSIIIYQTEDGTTKIETRLEDESVWLTIDQIVELFSKSRSTINEHILNIYKEFELIKAILVEKSEFPIFLLESLITII</sequence>
<reference evidence="1 2" key="1">
    <citation type="submission" date="2020-08" db="EMBL/GenBank/DDBJ databases">
        <title>Genomic Encyclopedia of Type Strains, Phase IV (KMG-V): Genome sequencing to study the core and pangenomes of soil and plant-associated prokaryotes.</title>
        <authorList>
            <person name="Whitman W."/>
        </authorList>
    </citation>
    <scope>NUCLEOTIDE SEQUENCE [LARGE SCALE GENOMIC DNA]</scope>
    <source>
        <strain evidence="1 2">S3M1</strain>
    </source>
</reference>
<comment type="caution">
    <text evidence="1">The sequence shown here is derived from an EMBL/GenBank/DDBJ whole genome shotgun (WGS) entry which is preliminary data.</text>
</comment>
<dbReference type="PANTHER" id="PTHR35810">
    <property type="entry name" value="CYTOPLASMIC PROTEIN-RELATED"/>
    <property type="match status" value="1"/>
</dbReference>
<evidence type="ECO:0000313" key="1">
    <source>
        <dbReference type="EMBL" id="MBB5638311.1"/>
    </source>
</evidence>
<dbReference type="Proteomes" id="UP000537204">
    <property type="component" value="Unassembled WGS sequence"/>
</dbReference>
<dbReference type="AlphaFoldDB" id="A0A7W8ZQG7"/>
<protein>
    <submittedName>
        <fullName evidence="1">Uncharacterized protein</fullName>
    </submittedName>
</protein>
<accession>A0A7W8ZQG7</accession>
<name>A0A7W8ZQG7_9SPHI</name>
<dbReference type="PANTHER" id="PTHR35810:SF1">
    <property type="entry name" value="CYTOPLASMIC PROTEIN"/>
    <property type="match status" value="1"/>
</dbReference>
<organism evidence="1 2">
    <name type="scientific">Pedobacter cryoconitis</name>
    <dbReference type="NCBI Taxonomy" id="188932"/>
    <lineage>
        <taxon>Bacteria</taxon>
        <taxon>Pseudomonadati</taxon>
        <taxon>Bacteroidota</taxon>
        <taxon>Sphingobacteriia</taxon>
        <taxon>Sphingobacteriales</taxon>
        <taxon>Sphingobacteriaceae</taxon>
        <taxon>Pedobacter</taxon>
    </lineage>
</organism>
<dbReference type="EMBL" id="JACHCE010000008">
    <property type="protein sequence ID" value="MBB5638311.1"/>
    <property type="molecule type" value="Genomic_DNA"/>
</dbReference>
<evidence type="ECO:0000313" key="2">
    <source>
        <dbReference type="Proteomes" id="UP000537204"/>
    </source>
</evidence>
<gene>
    <name evidence="1" type="ORF">HDE68_004240</name>
</gene>
<proteinExistence type="predicted"/>
<dbReference type="RefSeq" id="WP_221300843.1">
    <property type="nucleotide sequence ID" value="NZ_JACHCE010000008.1"/>
</dbReference>